<evidence type="ECO:0000259" key="1">
    <source>
        <dbReference type="Pfam" id="PF13529"/>
    </source>
</evidence>
<comment type="caution">
    <text evidence="3">The sequence shown here is derived from an EMBL/GenBank/DDBJ whole genome shotgun (WGS) entry which is preliminary data.</text>
</comment>
<evidence type="ECO:0000313" key="4">
    <source>
        <dbReference type="Proteomes" id="UP001444625"/>
    </source>
</evidence>
<evidence type="ECO:0000259" key="2">
    <source>
        <dbReference type="Pfam" id="PF17802"/>
    </source>
</evidence>
<dbReference type="Gene3D" id="3.90.70.10">
    <property type="entry name" value="Cysteine proteinases"/>
    <property type="match status" value="1"/>
</dbReference>
<dbReference type="Pfam" id="PF13529">
    <property type="entry name" value="Peptidase_C39_2"/>
    <property type="match status" value="1"/>
</dbReference>
<feature type="domain" description="SpaA-like prealbumin fold" evidence="2">
    <location>
        <begin position="41"/>
        <end position="127"/>
    </location>
</feature>
<dbReference type="PANTHER" id="PTHR37806:SF1">
    <property type="entry name" value="PEPTIDASE C39-LIKE DOMAIN-CONTAINING PROTEIN"/>
    <property type="match status" value="1"/>
</dbReference>
<dbReference type="EMBL" id="JBDIML010000006">
    <property type="protein sequence ID" value="MEN2768570.1"/>
    <property type="molecule type" value="Genomic_DNA"/>
</dbReference>
<proteinExistence type="predicted"/>
<organism evidence="3 4">
    <name type="scientific">Ornithinibacillus xuwenensis</name>
    <dbReference type="NCBI Taxonomy" id="3144668"/>
    <lineage>
        <taxon>Bacteria</taxon>
        <taxon>Bacillati</taxon>
        <taxon>Bacillota</taxon>
        <taxon>Bacilli</taxon>
        <taxon>Bacillales</taxon>
        <taxon>Bacillaceae</taxon>
        <taxon>Ornithinibacillus</taxon>
    </lineage>
</organism>
<dbReference type="InterPro" id="IPR039564">
    <property type="entry name" value="Peptidase_C39-like"/>
</dbReference>
<dbReference type="Gene3D" id="2.60.40.10">
    <property type="entry name" value="Immunoglobulins"/>
    <property type="match status" value="1"/>
</dbReference>
<feature type="domain" description="Peptidase C39-like" evidence="1">
    <location>
        <begin position="153"/>
        <end position="319"/>
    </location>
</feature>
<dbReference type="InterPro" id="IPR013783">
    <property type="entry name" value="Ig-like_fold"/>
</dbReference>
<accession>A0ABU9XJW8</accession>
<keyword evidence="4" id="KW-1185">Reference proteome</keyword>
<dbReference type="InterPro" id="IPR041033">
    <property type="entry name" value="SpaA_PFL_dom_1"/>
</dbReference>
<reference evidence="3 4" key="1">
    <citation type="submission" date="2024-05" db="EMBL/GenBank/DDBJ databases">
        <authorList>
            <person name="Haq I."/>
            <person name="Ullah Z."/>
            <person name="Ahmad R."/>
            <person name="Li M."/>
            <person name="Tong Y."/>
        </authorList>
    </citation>
    <scope>NUCLEOTIDE SEQUENCE [LARGE SCALE GENOMIC DNA]</scope>
    <source>
        <strain evidence="3 4">16A2E</strain>
    </source>
</reference>
<dbReference type="Pfam" id="PF17802">
    <property type="entry name" value="SpaA"/>
    <property type="match status" value="1"/>
</dbReference>
<gene>
    <name evidence="3" type="ORF">ABC228_15415</name>
</gene>
<name>A0ABU9XJW8_9BACI</name>
<dbReference type="RefSeq" id="WP_345826059.1">
    <property type="nucleotide sequence ID" value="NZ_JBDIML010000006.1"/>
</dbReference>
<dbReference type="PANTHER" id="PTHR37806">
    <property type="entry name" value="LMO0724 PROTEIN"/>
    <property type="match status" value="1"/>
</dbReference>
<evidence type="ECO:0000313" key="3">
    <source>
        <dbReference type="EMBL" id="MEN2768570.1"/>
    </source>
</evidence>
<protein>
    <submittedName>
        <fullName evidence="3">C39 family peptidase</fullName>
    </submittedName>
</protein>
<dbReference type="Proteomes" id="UP001444625">
    <property type="component" value="Unassembled WGS sequence"/>
</dbReference>
<sequence length="346" mass="39073">MKLILRNSFLLFLLFATVIILTTQGDRIYAFIYELFDKDEGRLTIISVDAQNGYPIVNSKFQLIDVESNEVMQEISTDSDGLVESDALPLDSSVKIVQIDVEEPYQLNTESQIIEMKSEKETIKIENEIHSSITAFKRTEDKRIIPIEMNLPVDVNLQNPELPNGCEVTALASVLQYYGYDADKKVLATKYLPKVSFEVIDGKLYGANPNEAYAGDPSSENQGFFSYAPPIAETVNQYMKAVNGNHQPDDISGSNAEELLDYIKQGVPVIVWITIDLKDPLLNYSWYLNETDKRIEVPRNSHTVVLTGFSDNEVYVMDPLKGNVTYPKETFFDIYKKAGSHALLIR</sequence>